<dbReference type="AlphaFoldDB" id="A0A2G8S8S9"/>
<dbReference type="EMBL" id="AYKW01000016">
    <property type="protein sequence ID" value="PIL30144.1"/>
    <property type="molecule type" value="Genomic_DNA"/>
</dbReference>
<name>A0A2G8S8S9_9APHY</name>
<dbReference type="SUPFAM" id="SSF52047">
    <property type="entry name" value="RNI-like"/>
    <property type="match status" value="1"/>
</dbReference>
<evidence type="ECO:0000313" key="3">
    <source>
        <dbReference type="Proteomes" id="UP000230002"/>
    </source>
</evidence>
<accession>A0A2G8S8S9</accession>
<evidence type="ECO:0000313" key="2">
    <source>
        <dbReference type="EMBL" id="PIL30144.1"/>
    </source>
</evidence>
<comment type="caution">
    <text evidence="2">The sequence shown here is derived from an EMBL/GenBank/DDBJ whole genome shotgun (WGS) entry which is preliminary data.</text>
</comment>
<reference evidence="2 3" key="1">
    <citation type="journal article" date="2015" name="Sci. Rep.">
        <title>Chromosome-level genome map provides insights into diverse defense mechanisms in the medicinal fungus Ganoderma sinense.</title>
        <authorList>
            <person name="Zhu Y."/>
            <person name="Xu J."/>
            <person name="Sun C."/>
            <person name="Zhou S."/>
            <person name="Xu H."/>
            <person name="Nelson D.R."/>
            <person name="Qian J."/>
            <person name="Song J."/>
            <person name="Luo H."/>
            <person name="Xiang L."/>
            <person name="Li Y."/>
            <person name="Xu Z."/>
            <person name="Ji A."/>
            <person name="Wang L."/>
            <person name="Lu S."/>
            <person name="Hayward A."/>
            <person name="Sun W."/>
            <person name="Li X."/>
            <person name="Schwartz D.C."/>
            <person name="Wang Y."/>
            <person name="Chen S."/>
        </authorList>
    </citation>
    <scope>NUCLEOTIDE SEQUENCE [LARGE SCALE GENOMIC DNA]</scope>
    <source>
        <strain evidence="2 3">ZZ0214-1</strain>
    </source>
</reference>
<feature type="compositionally biased region" description="Pro residues" evidence="1">
    <location>
        <begin position="398"/>
        <end position="409"/>
    </location>
</feature>
<keyword evidence="3" id="KW-1185">Reference proteome</keyword>
<dbReference type="Proteomes" id="UP000230002">
    <property type="component" value="Unassembled WGS sequence"/>
</dbReference>
<dbReference type="OrthoDB" id="2755760at2759"/>
<feature type="region of interest" description="Disordered" evidence="1">
    <location>
        <begin position="390"/>
        <end position="438"/>
    </location>
</feature>
<gene>
    <name evidence="2" type="ORF">GSI_07722</name>
</gene>
<sequence length="538" mass="58514">MATCSFLYHEGAKVILQDPVELSDSEEKVLALLRFVQAEGFLRCSYVRQLHIIHMPESVAQIMSDIIPRMTNLKQLSIVLAEQIFTSHPYLLPKFAALRSLMTLVIGFVGERCAEMLRTLQSELSFANIHFPVPGMGRLPPTTTSHPLLMLKGSASTLQELTCHNVAGTTPELVPFPPEVVYPELRTLNLHQSKTLPPNPIPFIHAFPNLTTLNVEYPPGTQLVGDIELYRLEREARLAAQRLSQSSAGWRHIQTFTGHPVALWMLGLKCRIPHLLLDYALTVTAAQNHDAPFILADVLAYARPTRLTLMFEQHPLSAVLAGGFVAALKSEGASGLRSLAFVVNLMPADRNLDVGHALTDMEAALSGLRLDDLLFSVRDIGLSENLSTSTGASVRVPLGPPGLAVPPAHPAHMHPAPQAPPPPAATSHSEDTGATRLNPNLNLGERTLNAFDVHALAQRLAAAIPTLQNMLVLVERPGRGQCGGNMRAGWSAKSTWRNAQPMYTGGEVRYTEAGGSGVMREVFASTIRGWNVHIAGRG</sequence>
<protein>
    <submittedName>
        <fullName evidence="2">Uncharacterized protein</fullName>
    </submittedName>
</protein>
<evidence type="ECO:0000256" key="1">
    <source>
        <dbReference type="SAM" id="MobiDB-lite"/>
    </source>
</evidence>
<proteinExistence type="predicted"/>
<organism evidence="2 3">
    <name type="scientific">Ganoderma sinense ZZ0214-1</name>
    <dbReference type="NCBI Taxonomy" id="1077348"/>
    <lineage>
        <taxon>Eukaryota</taxon>
        <taxon>Fungi</taxon>
        <taxon>Dikarya</taxon>
        <taxon>Basidiomycota</taxon>
        <taxon>Agaricomycotina</taxon>
        <taxon>Agaricomycetes</taxon>
        <taxon>Polyporales</taxon>
        <taxon>Polyporaceae</taxon>
        <taxon>Ganoderma</taxon>
    </lineage>
</organism>